<dbReference type="InterPro" id="IPR050661">
    <property type="entry name" value="BglG_antiterminators"/>
</dbReference>
<evidence type="ECO:0000259" key="2">
    <source>
        <dbReference type="PROSITE" id="PS51372"/>
    </source>
</evidence>
<keyword evidence="1" id="KW-0677">Repeat</keyword>
<dbReference type="GO" id="GO:0006355">
    <property type="term" value="P:regulation of DNA-templated transcription"/>
    <property type="evidence" value="ECO:0007669"/>
    <property type="project" value="InterPro"/>
</dbReference>
<dbReference type="Proteomes" id="UP000239216">
    <property type="component" value="Chromosome"/>
</dbReference>
<dbReference type="AlphaFoldDB" id="A0A2R3P7Y9"/>
<dbReference type="InterPro" id="IPR036650">
    <property type="entry name" value="CAT_RNA-bd_dom_sf"/>
</dbReference>
<reference evidence="3 4" key="1">
    <citation type="submission" date="2017-07" db="EMBL/GenBank/DDBJ databases">
        <title>Comparative genomic analysis of Mesoplasma florum.</title>
        <authorList>
            <person name="Baby V."/>
            <person name="Lachance J.-C."/>
            <person name="Gagnon J."/>
            <person name="Lucier J.-F."/>
            <person name="Matteau D."/>
            <person name="Knight T.F."/>
            <person name="Rodrigue S."/>
        </authorList>
    </citation>
    <scope>NUCLEOTIDE SEQUENCE [LARGE SCALE GENOMIC DNA]</scope>
    <source>
        <strain evidence="3 4">CnuA-2</strain>
    </source>
</reference>
<gene>
    <name evidence="3" type="ORF">CG003_02445</name>
</gene>
<dbReference type="PANTHER" id="PTHR30185:SF15">
    <property type="entry name" value="CRYPTIC BETA-GLUCOSIDE BGL OPERON ANTITERMINATOR"/>
    <property type="match status" value="1"/>
</dbReference>
<dbReference type="PANTHER" id="PTHR30185">
    <property type="entry name" value="CRYPTIC BETA-GLUCOSIDE BGL OPERON ANTITERMINATOR"/>
    <property type="match status" value="1"/>
</dbReference>
<evidence type="ECO:0000256" key="1">
    <source>
        <dbReference type="ARBA" id="ARBA00022737"/>
    </source>
</evidence>
<accession>A0A2R3P7Y9</accession>
<feature type="domain" description="PRD" evidence="2">
    <location>
        <begin position="64"/>
        <end position="169"/>
    </location>
</feature>
<evidence type="ECO:0000313" key="4">
    <source>
        <dbReference type="Proteomes" id="UP000239216"/>
    </source>
</evidence>
<dbReference type="EMBL" id="CP022513">
    <property type="protein sequence ID" value="AVN64509.1"/>
    <property type="molecule type" value="Genomic_DNA"/>
</dbReference>
<dbReference type="InterPro" id="IPR011608">
    <property type="entry name" value="PRD"/>
</dbReference>
<protein>
    <recommendedName>
        <fullName evidence="2">PRD domain-containing protein</fullName>
    </recommendedName>
</protein>
<dbReference type="PROSITE" id="PS51372">
    <property type="entry name" value="PRD_2"/>
    <property type="match status" value="2"/>
</dbReference>
<dbReference type="Gene3D" id="1.10.1790.10">
    <property type="entry name" value="PRD domain"/>
    <property type="match status" value="2"/>
</dbReference>
<dbReference type="SUPFAM" id="SSF63520">
    <property type="entry name" value="PTS-regulatory domain, PRD"/>
    <property type="match status" value="2"/>
</dbReference>
<feature type="domain" description="PRD" evidence="2">
    <location>
        <begin position="170"/>
        <end position="285"/>
    </location>
</feature>
<dbReference type="GO" id="GO:0003723">
    <property type="term" value="F:RNA binding"/>
    <property type="evidence" value="ECO:0007669"/>
    <property type="project" value="InterPro"/>
</dbReference>
<sequence>MILVKILNNNAIICENDDKSIIIAIGKGLGFQRKIGDAIDTKICEKIFIEGEVNLDNISNLFTNVSHQYIDVVSKIIQNAEKELNKKFKSEIYYNLISHCQFAIERYQNNIPIINNLFWEIKNLYKEEYKIGIESVKMINDEFNVELNEEEAAFIAIHLIDAELGHDSSKVILMTELIDAVMRIIKYNLGIEKNKKNEFDFARLISHLRQFITHNLYENNANDMFDNNLHDFKDSLNDLSNKYPEITKCVQEIKNYIQFKFNHKITTNDEFYLAIHVAKISNHSK</sequence>
<name>A0A2R3P7Y9_MESFO</name>
<dbReference type="SMART" id="SM01061">
    <property type="entry name" value="CAT_RBD"/>
    <property type="match status" value="1"/>
</dbReference>
<dbReference type="InterPro" id="IPR036634">
    <property type="entry name" value="PRD_sf"/>
</dbReference>
<dbReference type="Gene3D" id="2.30.24.10">
    <property type="entry name" value="CAT RNA-binding domain"/>
    <property type="match status" value="1"/>
</dbReference>
<dbReference type="RefSeq" id="WP_029511647.1">
    <property type="nucleotide sequence ID" value="NZ_CP022513.1"/>
</dbReference>
<organism evidence="3 4">
    <name type="scientific">Mesoplasma florum</name>
    <name type="common">Acholeplasma florum</name>
    <dbReference type="NCBI Taxonomy" id="2151"/>
    <lineage>
        <taxon>Bacteria</taxon>
        <taxon>Bacillati</taxon>
        <taxon>Mycoplasmatota</taxon>
        <taxon>Mollicutes</taxon>
        <taxon>Entomoplasmatales</taxon>
        <taxon>Entomoplasmataceae</taxon>
        <taxon>Mesoplasma</taxon>
    </lineage>
</organism>
<dbReference type="Pfam" id="PF03123">
    <property type="entry name" value="CAT_RBD"/>
    <property type="match status" value="1"/>
</dbReference>
<evidence type="ECO:0000313" key="3">
    <source>
        <dbReference type="EMBL" id="AVN64509.1"/>
    </source>
</evidence>
<dbReference type="SUPFAM" id="SSF50151">
    <property type="entry name" value="SacY-like RNA-binding domain"/>
    <property type="match status" value="1"/>
</dbReference>
<dbReference type="Pfam" id="PF00874">
    <property type="entry name" value="PRD"/>
    <property type="match status" value="2"/>
</dbReference>
<dbReference type="InterPro" id="IPR004341">
    <property type="entry name" value="CAT_RNA-bd_dom"/>
</dbReference>
<proteinExistence type="predicted"/>